<reference evidence="2 3" key="1">
    <citation type="submission" date="2019-03" db="EMBL/GenBank/DDBJ databases">
        <title>Genomic Encyclopedia of Type Strains, Phase IV (KMG-V): Genome sequencing to study the core and pangenomes of soil and plant-associated prokaryotes.</title>
        <authorList>
            <person name="Whitman W."/>
        </authorList>
    </citation>
    <scope>NUCLEOTIDE SEQUENCE [LARGE SCALE GENOMIC DNA]</scope>
    <source>
        <strain evidence="2 3">Hc14</strain>
    </source>
</reference>
<dbReference type="InterPro" id="IPR006118">
    <property type="entry name" value="Recombinase_CS"/>
</dbReference>
<name>A0A4R3PTQ1_RHISU</name>
<organism evidence="2 3">
    <name type="scientific">Rhizobium sullae</name>
    <name type="common">Rhizobium hedysari</name>
    <dbReference type="NCBI Taxonomy" id="50338"/>
    <lineage>
        <taxon>Bacteria</taxon>
        <taxon>Pseudomonadati</taxon>
        <taxon>Pseudomonadota</taxon>
        <taxon>Alphaproteobacteria</taxon>
        <taxon>Hyphomicrobiales</taxon>
        <taxon>Rhizobiaceae</taxon>
        <taxon>Rhizobium/Agrobacterium group</taxon>
        <taxon>Rhizobium</taxon>
    </lineage>
</organism>
<dbReference type="PROSITE" id="PS00397">
    <property type="entry name" value="RECOMBINASES_1"/>
    <property type="match status" value="1"/>
</dbReference>
<evidence type="ECO:0000313" key="3">
    <source>
        <dbReference type="Proteomes" id="UP000294576"/>
    </source>
</evidence>
<dbReference type="Proteomes" id="UP000294576">
    <property type="component" value="Unassembled WGS sequence"/>
</dbReference>
<proteinExistence type="predicted"/>
<sequence length="127" mass="14259">MHVARVYLRVSTQGQDLDRQESIIAEARDAGYYIAGIHVAREDFGTVLGRLAEATRTGGRLHGSVRGRRRGCVHTRQCCSAPALRRTYWRESALRSALTDAGWIVSEVRRCVGKPHDRWLSVRASRA</sequence>
<gene>
    <name evidence="2" type="ORF">EV132_12284</name>
</gene>
<dbReference type="EMBL" id="SMBH01000022">
    <property type="protein sequence ID" value="TCU10093.1"/>
    <property type="molecule type" value="Genomic_DNA"/>
</dbReference>
<accession>A0A4R3PTQ1</accession>
<dbReference type="AlphaFoldDB" id="A0A4R3PTQ1"/>
<evidence type="ECO:0008006" key="4">
    <source>
        <dbReference type="Google" id="ProtNLM"/>
    </source>
</evidence>
<comment type="caution">
    <text evidence="2">The sequence shown here is derived from an EMBL/GenBank/DDBJ whole genome shotgun (WGS) entry which is preliminary data.</text>
</comment>
<feature type="active site" description="O-(5'-phospho-DNA)-serine intermediate" evidence="1">
    <location>
        <position position="11"/>
    </location>
</feature>
<protein>
    <recommendedName>
        <fullName evidence="4">Resolvase/invertase-type recombinase catalytic domain-containing protein</fullName>
    </recommendedName>
</protein>
<evidence type="ECO:0000313" key="2">
    <source>
        <dbReference type="EMBL" id="TCU10093.1"/>
    </source>
</evidence>
<evidence type="ECO:0000256" key="1">
    <source>
        <dbReference type="PROSITE-ProRule" id="PRU10137"/>
    </source>
</evidence>
<dbReference type="GO" id="GO:0000150">
    <property type="term" value="F:DNA strand exchange activity"/>
    <property type="evidence" value="ECO:0007669"/>
    <property type="project" value="InterPro"/>
</dbReference>